<name>A0AAV2VHP4_9VIBR</name>
<reference evidence="1 2" key="1">
    <citation type="journal article" date="2013" name="ISME J.">
        <title>Comparative genomics of pathogenic lineages of Vibrio nigripulchritudo identifies virulence-associated traits.</title>
        <authorList>
            <person name="Goudenege D."/>
            <person name="Labreuche Y."/>
            <person name="Krin E."/>
            <person name="Ansquer D."/>
            <person name="Mangenot S."/>
            <person name="Calteau A."/>
            <person name="Medigue C."/>
            <person name="Mazel D."/>
            <person name="Polz M.F."/>
            <person name="Le Roux F."/>
        </authorList>
    </citation>
    <scope>NUCLEOTIDE SEQUENCE [LARGE SCALE GENOMIC DNA]</scope>
    <source>
        <strain evidence="1 2">SOn1</strain>
    </source>
</reference>
<dbReference type="Proteomes" id="UP000018211">
    <property type="component" value="Unassembled WGS sequence"/>
</dbReference>
<gene>
    <name evidence="1" type="ORF">VIBNISOn1_1050045</name>
</gene>
<sequence length="271" mass="30665">MQTPSLKEISSELSTYGASSASFGNFTVKIDYLEDGSLFDPRESCNNSVFAFEHRRYVLGDRSGTERLHETLSECLDSHAITLHHEHCNESQVFQISKMMELLPRDLEHQLITVPVYLYDHGGITISAAPHSCGWDSGCLGWAFTTPEMLAEMGHSFADFSNEQDREQVKAWILAEIETYDHYLTGQVFEFSICNDNGDYLSSSMGYLGDHNESGLFSELHESLSNLIETEHRKLTQQRASHIHKIKALIKNRVPLLRRCASVQTNPFDIA</sequence>
<evidence type="ECO:0000313" key="1">
    <source>
        <dbReference type="EMBL" id="CCO44219.1"/>
    </source>
</evidence>
<evidence type="ECO:0000313" key="2">
    <source>
        <dbReference type="Proteomes" id="UP000018211"/>
    </source>
</evidence>
<organism evidence="1 2">
    <name type="scientific">Vibrio nigripulchritudo SOn1</name>
    <dbReference type="NCBI Taxonomy" id="1238450"/>
    <lineage>
        <taxon>Bacteria</taxon>
        <taxon>Pseudomonadati</taxon>
        <taxon>Pseudomonadota</taxon>
        <taxon>Gammaproteobacteria</taxon>
        <taxon>Vibrionales</taxon>
        <taxon>Vibrionaceae</taxon>
        <taxon>Vibrio</taxon>
    </lineage>
</organism>
<dbReference type="AlphaFoldDB" id="A0AAV2VHP4"/>
<dbReference type="RefSeq" id="WP_022610150.1">
    <property type="nucleotide sequence ID" value="NZ_LK391965.1"/>
</dbReference>
<protein>
    <submittedName>
        <fullName evidence="1">Uncharacterized protein</fullName>
    </submittedName>
</protein>
<proteinExistence type="predicted"/>
<comment type="caution">
    <text evidence="1">The sequence shown here is derived from an EMBL/GenBank/DDBJ whole genome shotgun (WGS) entry which is preliminary data.</text>
</comment>
<accession>A0AAV2VHP4</accession>
<dbReference type="EMBL" id="CAOF01000008">
    <property type="protein sequence ID" value="CCO44219.1"/>
    <property type="molecule type" value="Genomic_DNA"/>
</dbReference>